<feature type="domain" description="YchJ-like middle NTF2-like" evidence="3">
    <location>
        <begin position="31"/>
        <end position="124"/>
    </location>
</feature>
<dbReference type="HAMAP" id="MF_00612">
    <property type="entry name" value="UPF0225"/>
    <property type="match status" value="1"/>
</dbReference>
<dbReference type="AlphaFoldDB" id="A0A101A627"/>
<dbReference type="Pfam" id="PF02810">
    <property type="entry name" value="SEC-C"/>
    <property type="match status" value="1"/>
</dbReference>
<accession>A0A101A627</accession>
<dbReference type="RefSeq" id="WP_064397414.1">
    <property type="nucleotide sequence ID" value="NZ_LQIR01000023.1"/>
</dbReference>
<name>A0A101A627_9MYCO</name>
<comment type="caution">
    <text evidence="4">The sequence shown here is derived from an EMBL/GenBank/DDBJ whole genome shotgun (WGS) entry which is preliminary data.</text>
</comment>
<dbReference type="InterPro" id="IPR032710">
    <property type="entry name" value="NTF2-like_dom_sf"/>
</dbReference>
<organism evidence="4 5">
    <name type="scientific">Mycobacterium lehmannii</name>
    <dbReference type="NCBI Taxonomy" id="2048550"/>
    <lineage>
        <taxon>Bacteria</taxon>
        <taxon>Bacillati</taxon>
        <taxon>Actinomycetota</taxon>
        <taxon>Actinomycetes</taxon>
        <taxon>Mycobacteriales</taxon>
        <taxon>Mycobacteriaceae</taxon>
        <taxon>Mycobacterium</taxon>
    </lineage>
</organism>
<dbReference type="InterPro" id="IPR048469">
    <property type="entry name" value="YchJ-like_M"/>
</dbReference>
<reference evidence="4 5" key="1">
    <citation type="submission" date="2016-01" db="EMBL/GenBank/DDBJ databases">
        <authorList>
            <consortium name="TB Trials Study Group"/>
            <person name="Sutton G."/>
            <person name="Brinkac L."/>
            <person name="Sanka R."/>
            <person name="Adams M."/>
            <person name="Lau E.L."/>
            <person name="Macaden R."/>
            <person name="Grewal H.M.S."/>
        </authorList>
    </citation>
    <scope>NUCLEOTIDE SEQUENCE [LARGE SCALE GENOMIC DNA]</scope>
    <source>
        <strain evidence="4 5">IS-1744</strain>
    </source>
</reference>
<dbReference type="PANTHER" id="PTHR33747:SF1">
    <property type="entry name" value="ADENYLATE CYCLASE-ASSOCIATED CAP C-TERMINAL DOMAIN-CONTAINING PROTEIN"/>
    <property type="match status" value="1"/>
</dbReference>
<dbReference type="Pfam" id="PF17775">
    <property type="entry name" value="YchJ_M-like"/>
    <property type="match status" value="1"/>
</dbReference>
<dbReference type="Gene3D" id="3.10.450.50">
    <property type="match status" value="1"/>
</dbReference>
<protein>
    <recommendedName>
        <fullName evidence="2">UPF0225 protein AU192_14655</fullName>
    </recommendedName>
</protein>
<sequence>MAQDDGCPCGSGNAYSACCEPLHDGARVAATAEELMRSRYSAFAKGVAGYLFTTWHPRTRPPDVTLDREMAWTGLEISDVVAGSEDDQHGQVEFTARYIHSGQPGSMRERSRFERRAGRWFYVDRV</sequence>
<dbReference type="Proteomes" id="UP000053707">
    <property type="component" value="Unassembled WGS sequence"/>
</dbReference>
<evidence type="ECO:0000256" key="2">
    <source>
        <dbReference type="HAMAP-Rule" id="MF_00612"/>
    </source>
</evidence>
<comment type="similarity">
    <text evidence="1 2">Belongs to the UPF0225 family.</text>
</comment>
<gene>
    <name evidence="4" type="ORF">AU192_14655</name>
</gene>
<dbReference type="InterPro" id="IPR004027">
    <property type="entry name" value="SEC_C_motif"/>
</dbReference>
<evidence type="ECO:0000313" key="5">
    <source>
        <dbReference type="Proteomes" id="UP000053707"/>
    </source>
</evidence>
<dbReference type="EMBL" id="LQIR01000023">
    <property type="protein sequence ID" value="KUI14708.1"/>
    <property type="molecule type" value="Genomic_DNA"/>
</dbReference>
<dbReference type="PANTHER" id="PTHR33747">
    <property type="entry name" value="UPF0225 PROTEIN SCO1677"/>
    <property type="match status" value="1"/>
</dbReference>
<evidence type="ECO:0000313" key="4">
    <source>
        <dbReference type="EMBL" id="KUI14708.1"/>
    </source>
</evidence>
<evidence type="ECO:0000256" key="1">
    <source>
        <dbReference type="ARBA" id="ARBA00010839"/>
    </source>
</evidence>
<dbReference type="SUPFAM" id="SSF54427">
    <property type="entry name" value="NTF2-like"/>
    <property type="match status" value="1"/>
</dbReference>
<keyword evidence="5" id="KW-1185">Reference proteome</keyword>
<proteinExistence type="inferred from homology"/>
<dbReference type="InterPro" id="IPR023006">
    <property type="entry name" value="YchJ-like"/>
</dbReference>
<evidence type="ECO:0000259" key="3">
    <source>
        <dbReference type="Pfam" id="PF17775"/>
    </source>
</evidence>